<dbReference type="EMBL" id="CADCTW010000023">
    <property type="protein sequence ID" value="CAA9300234.1"/>
    <property type="molecule type" value="Genomic_DNA"/>
</dbReference>
<proteinExistence type="predicted"/>
<feature type="domain" description="Glycosyltransferase 2-like" evidence="1">
    <location>
        <begin position="5"/>
        <end position="87"/>
    </location>
</feature>
<dbReference type="InterPro" id="IPR001173">
    <property type="entry name" value="Glyco_trans_2-like"/>
</dbReference>
<reference evidence="2" key="1">
    <citation type="submission" date="2020-02" db="EMBL/GenBank/DDBJ databases">
        <authorList>
            <person name="Meier V. D."/>
        </authorList>
    </citation>
    <scope>NUCLEOTIDE SEQUENCE</scope>
    <source>
        <strain evidence="2">AVDCRST_MAG68</strain>
    </source>
</reference>
<protein>
    <recommendedName>
        <fullName evidence="1">Glycosyltransferase 2-like domain-containing protein</fullName>
    </recommendedName>
</protein>
<evidence type="ECO:0000259" key="1">
    <source>
        <dbReference type="Pfam" id="PF00535"/>
    </source>
</evidence>
<dbReference type="InterPro" id="IPR029044">
    <property type="entry name" value="Nucleotide-diphossugar_trans"/>
</dbReference>
<feature type="non-terminal residue" evidence="2">
    <location>
        <position position="88"/>
    </location>
</feature>
<organism evidence="2">
    <name type="scientific">uncultured Gemmatimonadota bacterium</name>
    <dbReference type="NCBI Taxonomy" id="203437"/>
    <lineage>
        <taxon>Bacteria</taxon>
        <taxon>Pseudomonadati</taxon>
        <taxon>Gemmatimonadota</taxon>
        <taxon>environmental samples</taxon>
    </lineage>
</organism>
<accession>A0A6J4KB34</accession>
<gene>
    <name evidence="2" type="ORF">AVDCRST_MAG68-303</name>
</gene>
<dbReference type="AlphaFoldDB" id="A0A6J4KB34"/>
<dbReference type="CDD" id="cd00761">
    <property type="entry name" value="Glyco_tranf_GTA_type"/>
    <property type="match status" value="1"/>
</dbReference>
<evidence type="ECO:0000313" key="2">
    <source>
        <dbReference type="EMBL" id="CAA9300234.1"/>
    </source>
</evidence>
<dbReference type="Gene3D" id="3.90.550.10">
    <property type="entry name" value="Spore Coat Polysaccharide Biosynthesis Protein SpsA, Chain A"/>
    <property type="match status" value="1"/>
</dbReference>
<dbReference type="SUPFAM" id="SSF53448">
    <property type="entry name" value="Nucleotide-diphospho-sugar transferases"/>
    <property type="match status" value="1"/>
</dbReference>
<name>A0A6J4KB34_9BACT</name>
<sequence>MRVAVCVTTYLRPQGLARLLEHLDTLRFEKSPAPDLEVVVVDNDPQGSAAAVCDEWKGRIRWPLRYEHETRRGVSQARNRAVAATKSA</sequence>
<dbReference type="Pfam" id="PF00535">
    <property type="entry name" value="Glycos_transf_2"/>
    <property type="match status" value="1"/>
</dbReference>